<evidence type="ECO:0000313" key="4">
    <source>
        <dbReference type="EMBL" id="GLI64831.1"/>
    </source>
</evidence>
<name>A0ABQ5S4R3_9CHLO</name>
<feature type="transmembrane region" description="Helical" evidence="2">
    <location>
        <begin position="337"/>
        <end position="361"/>
    </location>
</feature>
<keyword evidence="3" id="KW-0732">Signal</keyword>
<proteinExistence type="predicted"/>
<keyword evidence="2" id="KW-0812">Transmembrane</keyword>
<keyword evidence="2" id="KW-1133">Transmembrane helix</keyword>
<sequence length="387" mass="41154">MARHHFGGLSFLLFAGLYIAFATAQEASPASPESYDLGQEVEQLRGWKTYLLAEVDKYKAQAESAQTSLLSEQQRTAELNSHLEHWKKVAADAEVKAAATEAKGALEGEAKLAAAEAKAAASAAEAIQLSAQVEQLRKDAAAAQTSVTEALAKAAEAVNKATEAEALAASHSQYSAQLTAQIEQLKTNLAAVESRASAHAAALDASNGEAALLRKQLAEAVAERQSLDDRVTELANAATKAGGLRGHALAIYDILLEEVARHHENALNYANEKLPGFKAKVAEVHATVSSQMPNVTGHVGKFVGAVDGELRPWLRRTLGSVSALKPYSEDPVVVQGLVYIIIGAPVLLLLLPVLSYIFWLLTRRPSSSIATGRADGKPSRRNKKKQG</sequence>
<organism evidence="4 5">
    <name type="scientific">Volvox africanus</name>
    <dbReference type="NCBI Taxonomy" id="51714"/>
    <lineage>
        <taxon>Eukaryota</taxon>
        <taxon>Viridiplantae</taxon>
        <taxon>Chlorophyta</taxon>
        <taxon>core chlorophytes</taxon>
        <taxon>Chlorophyceae</taxon>
        <taxon>CS clade</taxon>
        <taxon>Chlamydomonadales</taxon>
        <taxon>Volvocaceae</taxon>
        <taxon>Volvox</taxon>
    </lineage>
</organism>
<evidence type="ECO:0000256" key="1">
    <source>
        <dbReference type="SAM" id="Coils"/>
    </source>
</evidence>
<comment type="caution">
    <text evidence="4">The sequence shown here is derived from an EMBL/GenBank/DDBJ whole genome shotgun (WGS) entry which is preliminary data.</text>
</comment>
<dbReference type="Proteomes" id="UP001165090">
    <property type="component" value="Unassembled WGS sequence"/>
</dbReference>
<reference evidence="4 5" key="1">
    <citation type="journal article" date="2023" name="IScience">
        <title>Expanded male sex-determining region conserved during the evolution of homothallism in the green alga Volvox.</title>
        <authorList>
            <person name="Yamamoto K."/>
            <person name="Matsuzaki R."/>
            <person name="Mahakham W."/>
            <person name="Heman W."/>
            <person name="Sekimoto H."/>
            <person name="Kawachi M."/>
            <person name="Minakuchi Y."/>
            <person name="Toyoda A."/>
            <person name="Nozaki H."/>
        </authorList>
    </citation>
    <scope>NUCLEOTIDE SEQUENCE [LARGE SCALE GENOMIC DNA]</scope>
    <source>
        <strain evidence="4 5">NIES-4468</strain>
    </source>
</reference>
<feature type="chain" id="PRO_5046340828" evidence="3">
    <location>
        <begin position="25"/>
        <end position="387"/>
    </location>
</feature>
<accession>A0ABQ5S4R3</accession>
<evidence type="ECO:0000313" key="5">
    <source>
        <dbReference type="Proteomes" id="UP001165090"/>
    </source>
</evidence>
<feature type="signal peptide" evidence="3">
    <location>
        <begin position="1"/>
        <end position="24"/>
    </location>
</feature>
<evidence type="ECO:0000256" key="2">
    <source>
        <dbReference type="SAM" id="Phobius"/>
    </source>
</evidence>
<keyword evidence="1" id="KW-0175">Coiled coil</keyword>
<protein>
    <submittedName>
        <fullName evidence="4">Uncharacterized protein</fullName>
    </submittedName>
</protein>
<keyword evidence="2" id="KW-0472">Membrane</keyword>
<keyword evidence="5" id="KW-1185">Reference proteome</keyword>
<feature type="coiled-coil region" evidence="1">
    <location>
        <begin position="126"/>
        <end position="237"/>
    </location>
</feature>
<dbReference type="EMBL" id="BSDZ01000021">
    <property type="protein sequence ID" value="GLI64831.1"/>
    <property type="molecule type" value="Genomic_DNA"/>
</dbReference>
<evidence type="ECO:0000256" key="3">
    <source>
        <dbReference type="SAM" id="SignalP"/>
    </source>
</evidence>
<gene>
    <name evidence="4" type="ORF">VaNZ11_008136</name>
</gene>